<name>A0A1J5SI48_9ZZZZ</name>
<proteinExistence type="predicted"/>
<sequence>MERVKQLVLPGLMAVVMTVFSGCAVTPPTPEPAVEKHDAEQAERQPRVPDEYLVTLAPDVDESIIYEYYKRFGIKYLHLLEGETYLLIVSNDPGPHEMDVLIENEMRIKLVQPNLIHWDYR</sequence>
<accession>A0A1J5SI48</accession>
<dbReference type="EMBL" id="MLJW01000084">
    <property type="protein sequence ID" value="OIR01372.1"/>
    <property type="molecule type" value="Genomic_DNA"/>
</dbReference>
<dbReference type="AlphaFoldDB" id="A0A1J5SI48"/>
<comment type="caution">
    <text evidence="1">The sequence shown here is derived from an EMBL/GenBank/DDBJ whole genome shotgun (WGS) entry which is preliminary data.</text>
</comment>
<organism evidence="1">
    <name type="scientific">mine drainage metagenome</name>
    <dbReference type="NCBI Taxonomy" id="410659"/>
    <lineage>
        <taxon>unclassified sequences</taxon>
        <taxon>metagenomes</taxon>
        <taxon>ecological metagenomes</taxon>
    </lineage>
</organism>
<gene>
    <name evidence="1" type="ORF">GALL_164620</name>
</gene>
<protein>
    <submittedName>
        <fullName evidence="1">Uncharacterized protein</fullName>
    </submittedName>
</protein>
<reference evidence="1" key="1">
    <citation type="submission" date="2016-10" db="EMBL/GenBank/DDBJ databases">
        <title>Sequence of Gallionella enrichment culture.</title>
        <authorList>
            <person name="Poehlein A."/>
            <person name="Muehling M."/>
            <person name="Daniel R."/>
        </authorList>
    </citation>
    <scope>NUCLEOTIDE SEQUENCE</scope>
</reference>
<dbReference type="PROSITE" id="PS51257">
    <property type="entry name" value="PROKAR_LIPOPROTEIN"/>
    <property type="match status" value="1"/>
</dbReference>
<evidence type="ECO:0000313" key="1">
    <source>
        <dbReference type="EMBL" id="OIR01372.1"/>
    </source>
</evidence>